<keyword evidence="2" id="KW-1185">Reference proteome</keyword>
<reference evidence="2" key="1">
    <citation type="journal article" date="2019" name="Int. J. Syst. Evol. Microbiol.">
        <title>The Global Catalogue of Microorganisms (GCM) 10K type strain sequencing project: providing services to taxonomists for standard genome sequencing and annotation.</title>
        <authorList>
            <consortium name="The Broad Institute Genomics Platform"/>
            <consortium name="The Broad Institute Genome Sequencing Center for Infectious Disease"/>
            <person name="Wu L."/>
            <person name="Ma J."/>
        </authorList>
    </citation>
    <scope>NUCLEOTIDE SEQUENCE [LARGE SCALE GENOMIC DNA]</scope>
    <source>
        <strain evidence="2">CGMCC 1.12404</strain>
    </source>
</reference>
<dbReference type="EMBL" id="BMEX01000020">
    <property type="protein sequence ID" value="GGA56090.1"/>
    <property type="molecule type" value="Genomic_DNA"/>
</dbReference>
<evidence type="ECO:0000313" key="2">
    <source>
        <dbReference type="Proteomes" id="UP000617979"/>
    </source>
</evidence>
<organism evidence="1 2">
    <name type="scientific">Kroppenstedtia guangzhouensis</name>
    <dbReference type="NCBI Taxonomy" id="1274356"/>
    <lineage>
        <taxon>Bacteria</taxon>
        <taxon>Bacillati</taxon>
        <taxon>Bacillota</taxon>
        <taxon>Bacilli</taxon>
        <taxon>Bacillales</taxon>
        <taxon>Thermoactinomycetaceae</taxon>
        <taxon>Kroppenstedtia</taxon>
    </lineage>
</organism>
<gene>
    <name evidence="1" type="ORF">GCM10007416_31580</name>
</gene>
<dbReference type="RefSeq" id="WP_188433481.1">
    <property type="nucleotide sequence ID" value="NZ_BMEX01000020.1"/>
</dbReference>
<protein>
    <submittedName>
        <fullName evidence="1">Uncharacterized protein</fullName>
    </submittedName>
</protein>
<name>A0ABQ1H211_9BACL</name>
<dbReference type="Proteomes" id="UP000617979">
    <property type="component" value="Unassembled WGS sequence"/>
</dbReference>
<dbReference type="Pfam" id="PF20529">
    <property type="entry name" value="DUF6744"/>
    <property type="match status" value="1"/>
</dbReference>
<dbReference type="InterPro" id="IPR046632">
    <property type="entry name" value="DUF6744"/>
</dbReference>
<proteinExistence type="predicted"/>
<sequence>MAIDLQHMAAVQNEQQEGIIGHLMWYSVGSQLIRRDVLEQKLADAGLDEGWMPNPIQPHGAFRRATSEIQTKRSTAQAGVHENYLVREVYSDKDMIQRNVVVETVDQKGKRLDYNSQAAVITLDKKTQNISVVSSSPTAEELAREAEQRFYLYRDHHSSQHIRQMLANILKSLAPTPVRPSGGVYFVPASHEDGLRRLCQFAGSLENCEGFMVPLVNTMDNRQMVNQKLKDHFERIVKECGSASSGDLKKWQVKQIVEDARQAITDYKEYRNLVSDDFETMETYIGKLRVQVMRLMEAV</sequence>
<evidence type="ECO:0000313" key="1">
    <source>
        <dbReference type="EMBL" id="GGA56090.1"/>
    </source>
</evidence>
<accession>A0ABQ1H211</accession>
<comment type="caution">
    <text evidence="1">The sequence shown here is derived from an EMBL/GenBank/DDBJ whole genome shotgun (WGS) entry which is preliminary data.</text>
</comment>